<dbReference type="InterPro" id="IPR043968">
    <property type="entry name" value="SGNH"/>
</dbReference>
<dbReference type="GO" id="GO:0016747">
    <property type="term" value="F:acyltransferase activity, transferring groups other than amino-acyl groups"/>
    <property type="evidence" value="ECO:0007669"/>
    <property type="project" value="InterPro"/>
</dbReference>
<dbReference type="AlphaFoldDB" id="A0A4Q0HDL9"/>
<feature type="domain" description="Acyltransferase 3" evidence="2">
    <location>
        <begin position="5"/>
        <end position="315"/>
    </location>
</feature>
<dbReference type="Pfam" id="PF19040">
    <property type="entry name" value="SGNH"/>
    <property type="match status" value="1"/>
</dbReference>
<feature type="transmembrane region" description="Helical" evidence="1">
    <location>
        <begin position="336"/>
        <end position="358"/>
    </location>
</feature>
<feature type="transmembrane region" description="Helical" evidence="1">
    <location>
        <begin position="165"/>
        <end position="182"/>
    </location>
</feature>
<sequence>MQFRKSINALRALAVLSVVLFHFQISGFAGGFVGVDVFFVISGFLMTGIIFKGLQAQNFSIINFYVSRARRIIPALVALCAALLIFGFIYLPLDDYRETIRSIKSSLFFSSNFMFAKTGNYFDAPLHENWLLHTWSLSVEWQFYLVYPLILMGLHKLFGTQKTKISLIFLAIASLATSIYISNTDPVFAFYMLPTRAWELIVGGLVFLYPFHFNRRLGYACEGLGLAAILMSIFCFTEQDPWPGYLALVPVLGAALVISANSQSIFGNNRALQFTGTVSYSVYLWHWPLVVFVYTCGLLNSLPHVVGAIILSFIMGTLSFYFVESKTNKNTASRKAAIQYISLVVVTVGISAITSSVVKDHPEVRFAYVDLGRPEYTSKLYDRKCYPNPYGAADCKLGSGEISVILFGDSHAESTAAAVQMENKQAALSWARGGCPILQNFEMHDKELTDKCHGFMREKLDTLAKSYQGIPVILFSRAAMYLDTSRGNNYRTYIAGQEHLQGQKFINAYTSEYAKTVCSIAKNHPVYIVRPIPEMPFSVYKGLNLHKRIFQHESDISISLLSYQKRNYDANNAIDAAAKQCNATVIDPTSYLCPNGQCMGSKNGVALYYDDNHLVDSGNLQLKGLFRNIAK</sequence>
<evidence type="ECO:0000259" key="3">
    <source>
        <dbReference type="Pfam" id="PF19040"/>
    </source>
</evidence>
<evidence type="ECO:0000313" key="4">
    <source>
        <dbReference type="EMBL" id="RXE46465.1"/>
    </source>
</evidence>
<feature type="transmembrane region" description="Helical" evidence="1">
    <location>
        <begin position="282"/>
        <end position="300"/>
    </location>
</feature>
<dbReference type="GO" id="GO:0016020">
    <property type="term" value="C:membrane"/>
    <property type="evidence" value="ECO:0007669"/>
    <property type="project" value="TreeGrafter"/>
</dbReference>
<reference evidence="4 5" key="1">
    <citation type="submission" date="2017-03" db="EMBL/GenBank/DDBJ databases">
        <title>Pseudomonas azotoformans: Salt tolerant bacteria having multiple plant growth promoting attributes.</title>
        <authorList>
            <person name="Srivastava A.K."/>
            <person name="Sharma A."/>
            <person name="Srivastava A.K."/>
            <person name="Jamali H."/>
            <person name="Yadav J."/>
            <person name="Srivastava R."/>
            <person name="Kashyap P.L."/>
            <person name="Chakdar H."/>
            <person name="Saxena A.K."/>
        </authorList>
    </citation>
    <scope>NUCLEOTIDE SEQUENCE [LARGE SCALE GENOMIC DNA]</scope>
    <source>
        <strain evidence="4 5">SC 14</strain>
    </source>
</reference>
<protein>
    <submittedName>
        <fullName evidence="4">Acyltransferase</fullName>
    </submittedName>
</protein>
<keyword evidence="1" id="KW-0812">Transmembrane</keyword>
<keyword evidence="4" id="KW-0808">Transferase</keyword>
<dbReference type="GO" id="GO:0009103">
    <property type="term" value="P:lipopolysaccharide biosynthetic process"/>
    <property type="evidence" value="ECO:0007669"/>
    <property type="project" value="TreeGrafter"/>
</dbReference>
<keyword evidence="4" id="KW-0012">Acyltransferase</keyword>
<feature type="transmembrane region" description="Helical" evidence="1">
    <location>
        <begin position="72"/>
        <end position="91"/>
    </location>
</feature>
<feature type="domain" description="SGNH" evidence="3">
    <location>
        <begin position="389"/>
        <end position="627"/>
    </location>
</feature>
<dbReference type="InterPro" id="IPR002656">
    <property type="entry name" value="Acyl_transf_3_dom"/>
</dbReference>
<feature type="transmembrane region" description="Helical" evidence="1">
    <location>
        <begin position="217"/>
        <end position="236"/>
    </location>
</feature>
<feature type="transmembrane region" description="Helical" evidence="1">
    <location>
        <begin position="188"/>
        <end position="210"/>
    </location>
</feature>
<feature type="transmembrane region" description="Helical" evidence="1">
    <location>
        <begin position="31"/>
        <end position="51"/>
    </location>
</feature>
<evidence type="ECO:0000259" key="2">
    <source>
        <dbReference type="Pfam" id="PF01757"/>
    </source>
</evidence>
<name>A0A4Q0HDL9_PSEAZ</name>
<dbReference type="PANTHER" id="PTHR23028:SF53">
    <property type="entry name" value="ACYL_TRANSF_3 DOMAIN-CONTAINING PROTEIN"/>
    <property type="match status" value="1"/>
</dbReference>
<feature type="transmembrane region" description="Helical" evidence="1">
    <location>
        <begin position="242"/>
        <end position="261"/>
    </location>
</feature>
<dbReference type="EMBL" id="MZZJ01000017">
    <property type="protein sequence ID" value="RXE46465.1"/>
    <property type="molecule type" value="Genomic_DNA"/>
</dbReference>
<evidence type="ECO:0000256" key="1">
    <source>
        <dbReference type="SAM" id="Phobius"/>
    </source>
</evidence>
<dbReference type="Proteomes" id="UP000290481">
    <property type="component" value="Unassembled WGS sequence"/>
</dbReference>
<feature type="transmembrane region" description="Helical" evidence="1">
    <location>
        <begin position="7"/>
        <end position="25"/>
    </location>
</feature>
<organism evidence="4 5">
    <name type="scientific">Pseudomonas azotoformans</name>
    <dbReference type="NCBI Taxonomy" id="47878"/>
    <lineage>
        <taxon>Bacteria</taxon>
        <taxon>Pseudomonadati</taxon>
        <taxon>Pseudomonadota</taxon>
        <taxon>Gammaproteobacteria</taxon>
        <taxon>Pseudomonadales</taxon>
        <taxon>Pseudomonadaceae</taxon>
        <taxon>Pseudomonas</taxon>
    </lineage>
</organism>
<dbReference type="InterPro" id="IPR050879">
    <property type="entry name" value="Acyltransferase_3"/>
</dbReference>
<accession>A0A4Q0HDL9</accession>
<comment type="caution">
    <text evidence="4">The sequence shown here is derived from an EMBL/GenBank/DDBJ whole genome shotgun (WGS) entry which is preliminary data.</text>
</comment>
<proteinExistence type="predicted"/>
<dbReference type="Pfam" id="PF01757">
    <property type="entry name" value="Acyl_transf_3"/>
    <property type="match status" value="1"/>
</dbReference>
<feature type="transmembrane region" description="Helical" evidence="1">
    <location>
        <begin position="306"/>
        <end position="324"/>
    </location>
</feature>
<keyword evidence="1" id="KW-1133">Transmembrane helix</keyword>
<dbReference type="PANTHER" id="PTHR23028">
    <property type="entry name" value="ACETYLTRANSFERASE"/>
    <property type="match status" value="1"/>
</dbReference>
<evidence type="ECO:0000313" key="5">
    <source>
        <dbReference type="Proteomes" id="UP000290481"/>
    </source>
</evidence>
<feature type="transmembrane region" description="Helical" evidence="1">
    <location>
        <begin position="141"/>
        <end position="158"/>
    </location>
</feature>
<keyword evidence="1" id="KW-0472">Membrane</keyword>
<gene>
    <name evidence="4" type="ORF">B4O85_27600</name>
</gene>